<dbReference type="AlphaFoldDB" id="M8ATB5"/>
<feature type="region of interest" description="Disordered" evidence="1">
    <location>
        <begin position="38"/>
        <end position="82"/>
    </location>
</feature>
<sequence>MGGGQRREPGRRWGAEAPTIHPHLRRASLDLVAADRTYSSDASVGVSPLPRSGSETLKQRPAREKQRVEEERSPWRKAGDGSRNLLGECLVSLGIKELKLLEKQLDSSSRQYYAVRCRVP</sequence>
<evidence type="ECO:0000313" key="2">
    <source>
        <dbReference type="EMBL" id="EMS64254.1"/>
    </source>
</evidence>
<proteinExistence type="predicted"/>
<dbReference type="EMBL" id="KD058333">
    <property type="protein sequence ID" value="EMS64254.1"/>
    <property type="molecule type" value="Genomic_DNA"/>
</dbReference>
<accession>M8ATB5</accession>
<reference evidence="2" key="1">
    <citation type="journal article" date="2013" name="Nature">
        <title>Draft genome of the wheat A-genome progenitor Triticum urartu.</title>
        <authorList>
            <person name="Ling H.Q."/>
            <person name="Zhao S."/>
            <person name="Liu D."/>
            <person name="Wang J."/>
            <person name="Sun H."/>
            <person name="Zhang C."/>
            <person name="Fan H."/>
            <person name="Li D."/>
            <person name="Dong L."/>
            <person name="Tao Y."/>
            <person name="Gao C."/>
            <person name="Wu H."/>
            <person name="Li Y."/>
            <person name="Cui Y."/>
            <person name="Guo X."/>
            <person name="Zheng S."/>
            <person name="Wang B."/>
            <person name="Yu K."/>
            <person name="Liang Q."/>
            <person name="Yang W."/>
            <person name="Lou X."/>
            <person name="Chen J."/>
            <person name="Feng M."/>
            <person name="Jian J."/>
            <person name="Zhang X."/>
            <person name="Luo G."/>
            <person name="Jiang Y."/>
            <person name="Liu J."/>
            <person name="Wang Z."/>
            <person name="Sha Y."/>
            <person name="Zhang B."/>
            <person name="Wu H."/>
            <person name="Tang D."/>
            <person name="Shen Q."/>
            <person name="Xue P."/>
            <person name="Zou S."/>
            <person name="Wang X."/>
            <person name="Liu X."/>
            <person name="Wang F."/>
            <person name="Yang Y."/>
            <person name="An X."/>
            <person name="Dong Z."/>
            <person name="Zhang K."/>
            <person name="Zhang X."/>
            <person name="Luo M.C."/>
            <person name="Dvorak J."/>
            <person name="Tong Y."/>
            <person name="Wang J."/>
            <person name="Yang H."/>
            <person name="Li Z."/>
            <person name="Wang D."/>
            <person name="Zhang A."/>
            <person name="Wang J."/>
        </authorList>
    </citation>
    <scope>NUCLEOTIDE SEQUENCE</scope>
</reference>
<feature type="compositionally biased region" description="Basic and acidic residues" evidence="1">
    <location>
        <begin position="57"/>
        <end position="80"/>
    </location>
</feature>
<evidence type="ECO:0000256" key="1">
    <source>
        <dbReference type="SAM" id="MobiDB-lite"/>
    </source>
</evidence>
<organism evidence="2">
    <name type="scientific">Triticum urartu</name>
    <name type="common">Red wild einkorn</name>
    <name type="synonym">Crithodium urartu</name>
    <dbReference type="NCBI Taxonomy" id="4572"/>
    <lineage>
        <taxon>Eukaryota</taxon>
        <taxon>Viridiplantae</taxon>
        <taxon>Streptophyta</taxon>
        <taxon>Embryophyta</taxon>
        <taxon>Tracheophyta</taxon>
        <taxon>Spermatophyta</taxon>
        <taxon>Magnoliopsida</taxon>
        <taxon>Liliopsida</taxon>
        <taxon>Poales</taxon>
        <taxon>Poaceae</taxon>
        <taxon>BOP clade</taxon>
        <taxon>Pooideae</taxon>
        <taxon>Triticodae</taxon>
        <taxon>Triticeae</taxon>
        <taxon>Triticinae</taxon>
        <taxon>Triticum</taxon>
    </lineage>
</organism>
<gene>
    <name evidence="2" type="ORF">TRIUR3_26795</name>
</gene>
<protein>
    <submittedName>
        <fullName evidence="2">Uncharacterized protein</fullName>
    </submittedName>
</protein>
<name>M8ATB5_TRIUA</name>